<dbReference type="KEGG" id="tnl:113501031"/>
<protein>
    <submittedName>
        <fullName evidence="3">Uncharacterized protein LOC113501031</fullName>
    </submittedName>
</protein>
<name>A0A7E5WCC6_TRINI</name>
<feature type="compositionally biased region" description="Polar residues" evidence="1">
    <location>
        <begin position="42"/>
        <end position="59"/>
    </location>
</feature>
<dbReference type="Proteomes" id="UP000322000">
    <property type="component" value="Chromosome 2"/>
</dbReference>
<dbReference type="OrthoDB" id="7419839at2759"/>
<dbReference type="AlphaFoldDB" id="A0A7E5WCC6"/>
<gene>
    <name evidence="3" type="primary">LOC113501031</name>
</gene>
<accession>A0A7E5WCC6</accession>
<evidence type="ECO:0000313" key="3">
    <source>
        <dbReference type="RefSeq" id="XP_026737811.1"/>
    </source>
</evidence>
<feature type="region of interest" description="Disordered" evidence="1">
    <location>
        <begin position="200"/>
        <end position="221"/>
    </location>
</feature>
<dbReference type="RefSeq" id="XP_026737811.1">
    <property type="nucleotide sequence ID" value="XM_026882010.1"/>
</dbReference>
<feature type="region of interest" description="Disordered" evidence="1">
    <location>
        <begin position="1"/>
        <end position="97"/>
    </location>
</feature>
<evidence type="ECO:0000313" key="2">
    <source>
        <dbReference type="Proteomes" id="UP000322000"/>
    </source>
</evidence>
<keyword evidence="2" id="KW-1185">Reference proteome</keyword>
<organism evidence="2 3">
    <name type="scientific">Trichoplusia ni</name>
    <name type="common">Cabbage looper</name>
    <dbReference type="NCBI Taxonomy" id="7111"/>
    <lineage>
        <taxon>Eukaryota</taxon>
        <taxon>Metazoa</taxon>
        <taxon>Ecdysozoa</taxon>
        <taxon>Arthropoda</taxon>
        <taxon>Hexapoda</taxon>
        <taxon>Insecta</taxon>
        <taxon>Pterygota</taxon>
        <taxon>Neoptera</taxon>
        <taxon>Endopterygota</taxon>
        <taxon>Lepidoptera</taxon>
        <taxon>Glossata</taxon>
        <taxon>Ditrysia</taxon>
        <taxon>Noctuoidea</taxon>
        <taxon>Noctuidae</taxon>
        <taxon>Plusiinae</taxon>
        <taxon>Trichoplusia</taxon>
    </lineage>
</organism>
<dbReference type="GeneID" id="113501031"/>
<proteinExistence type="predicted"/>
<evidence type="ECO:0000256" key="1">
    <source>
        <dbReference type="SAM" id="MobiDB-lite"/>
    </source>
</evidence>
<feature type="compositionally biased region" description="Low complexity" evidence="1">
    <location>
        <begin position="21"/>
        <end position="34"/>
    </location>
</feature>
<reference evidence="3" key="1">
    <citation type="submission" date="2025-08" db="UniProtKB">
        <authorList>
            <consortium name="RefSeq"/>
        </authorList>
    </citation>
    <scope>IDENTIFICATION</scope>
</reference>
<sequence>MRRKDPPPQAPSAGRGKSLITTRTMQQQQRKMQTPRSFLPRSYSSPAQNDPDVSQSHSMQRGYVMRSYSSPDQKQIDYRRNSDSFYRPKMHGSRSELDSDLENFEQFEECFIDIDADQDESLVPQYKISPEREEPRKVMTSLLPGSGLQRITLRPISSTATQTLHSARDVMKKMQKDESKSSTRLNFRPLVVKMPARHTLHTDREPPSPGVEELQSSPQLEMETAELERELRNSESHLDKGVAIATEESDADTVSVVVRNYGLYFLDVRSTIEKRRFCY</sequence>
<dbReference type="InParanoid" id="A0A7E5WCC6"/>